<keyword evidence="2" id="KW-1185">Reference proteome</keyword>
<dbReference type="EMBL" id="KZ613497">
    <property type="protein sequence ID" value="PMD17944.1"/>
    <property type="molecule type" value="Genomic_DNA"/>
</dbReference>
<proteinExistence type="predicted"/>
<reference evidence="1 2" key="1">
    <citation type="submission" date="2016-05" db="EMBL/GenBank/DDBJ databases">
        <title>A degradative enzymes factory behind the ericoid mycorrhizal symbiosis.</title>
        <authorList>
            <consortium name="DOE Joint Genome Institute"/>
            <person name="Martino E."/>
            <person name="Morin E."/>
            <person name="Grelet G."/>
            <person name="Kuo A."/>
            <person name="Kohler A."/>
            <person name="Daghino S."/>
            <person name="Barry K."/>
            <person name="Choi C."/>
            <person name="Cichocki N."/>
            <person name="Clum A."/>
            <person name="Copeland A."/>
            <person name="Hainaut M."/>
            <person name="Haridas S."/>
            <person name="Labutti K."/>
            <person name="Lindquist E."/>
            <person name="Lipzen A."/>
            <person name="Khouja H.-R."/>
            <person name="Murat C."/>
            <person name="Ohm R."/>
            <person name="Olson A."/>
            <person name="Spatafora J."/>
            <person name="Veneault-Fourrey C."/>
            <person name="Henrissat B."/>
            <person name="Grigoriev I."/>
            <person name="Martin F."/>
            <person name="Perotto S."/>
        </authorList>
    </citation>
    <scope>NUCLEOTIDE SEQUENCE [LARGE SCALE GENOMIC DNA]</scope>
    <source>
        <strain evidence="1 2">UAMH 7357</strain>
    </source>
</reference>
<evidence type="ECO:0000313" key="2">
    <source>
        <dbReference type="Proteomes" id="UP000235672"/>
    </source>
</evidence>
<gene>
    <name evidence="1" type="ORF">NA56DRAFT_751951</name>
</gene>
<organism evidence="1 2">
    <name type="scientific">Hyaloscypha hepaticicola</name>
    <dbReference type="NCBI Taxonomy" id="2082293"/>
    <lineage>
        <taxon>Eukaryota</taxon>
        <taxon>Fungi</taxon>
        <taxon>Dikarya</taxon>
        <taxon>Ascomycota</taxon>
        <taxon>Pezizomycotina</taxon>
        <taxon>Leotiomycetes</taxon>
        <taxon>Helotiales</taxon>
        <taxon>Hyaloscyphaceae</taxon>
        <taxon>Hyaloscypha</taxon>
    </lineage>
</organism>
<protein>
    <submittedName>
        <fullName evidence="1">Uncharacterized protein</fullName>
    </submittedName>
</protein>
<accession>A0A2J6PVA9</accession>
<dbReference type="Proteomes" id="UP000235672">
    <property type="component" value="Unassembled WGS sequence"/>
</dbReference>
<name>A0A2J6PVA9_9HELO</name>
<dbReference type="AlphaFoldDB" id="A0A2J6PVA9"/>
<sequence length="97" mass="11094">MGFGYTVGDGVLLVQLVWRALQRTRKACGDIVNEIVTKYNKLSDTERRARRIWQKMKFGNGEKQDLGDKRPNLSEHISAIIMSSNPARWDLKSVENS</sequence>
<dbReference type="STRING" id="1745343.A0A2J6PVA9"/>
<evidence type="ECO:0000313" key="1">
    <source>
        <dbReference type="EMBL" id="PMD17944.1"/>
    </source>
</evidence>
<dbReference type="OrthoDB" id="7464126at2759"/>